<keyword evidence="6" id="KW-1185">Reference proteome</keyword>
<evidence type="ECO:0000313" key="6">
    <source>
        <dbReference type="Proteomes" id="UP000546126"/>
    </source>
</evidence>
<dbReference type="GO" id="GO:0006355">
    <property type="term" value="P:regulation of DNA-templated transcription"/>
    <property type="evidence" value="ECO:0007669"/>
    <property type="project" value="InterPro"/>
</dbReference>
<evidence type="ECO:0000259" key="3">
    <source>
        <dbReference type="SMART" id="SM00862"/>
    </source>
</evidence>
<protein>
    <submittedName>
        <fullName evidence="5">Winged helix-turn-helix domain-containing protein</fullName>
    </submittedName>
</protein>
<comment type="similarity">
    <text evidence="1">Belongs to the AfsR/DnrI/RedD regulatory family.</text>
</comment>
<dbReference type="Gene3D" id="1.25.40.10">
    <property type="entry name" value="Tetratricopeptide repeat domain"/>
    <property type="match status" value="3"/>
</dbReference>
<dbReference type="RefSeq" id="WP_175603995.1">
    <property type="nucleotide sequence ID" value="NZ_JABWGO010000009.1"/>
</dbReference>
<dbReference type="Gene3D" id="1.10.10.10">
    <property type="entry name" value="Winged helix-like DNA-binding domain superfamily/Winged helix DNA-binding domain"/>
    <property type="match status" value="1"/>
</dbReference>
<evidence type="ECO:0000259" key="4">
    <source>
        <dbReference type="SMART" id="SM01043"/>
    </source>
</evidence>
<keyword evidence="2" id="KW-0238">DNA-binding</keyword>
<dbReference type="InterPro" id="IPR051677">
    <property type="entry name" value="AfsR-DnrI-RedD_regulator"/>
</dbReference>
<dbReference type="PANTHER" id="PTHR35807">
    <property type="entry name" value="TRANSCRIPTIONAL REGULATOR REDD-RELATED"/>
    <property type="match status" value="1"/>
</dbReference>
<dbReference type="InterPro" id="IPR011990">
    <property type="entry name" value="TPR-like_helical_dom_sf"/>
</dbReference>
<feature type="domain" description="Bacterial transcriptional activator" evidence="4">
    <location>
        <begin position="965"/>
        <end position="1100"/>
    </location>
</feature>
<organism evidence="5 6">
    <name type="scientific">Nonomuraea rhodomycinica</name>
    <dbReference type="NCBI Taxonomy" id="1712872"/>
    <lineage>
        <taxon>Bacteria</taxon>
        <taxon>Bacillati</taxon>
        <taxon>Actinomycetota</taxon>
        <taxon>Actinomycetes</taxon>
        <taxon>Streptosporangiales</taxon>
        <taxon>Streptosporangiaceae</taxon>
        <taxon>Nonomuraea</taxon>
    </lineage>
</organism>
<feature type="domain" description="OmpR/PhoB-type" evidence="3">
    <location>
        <begin position="880"/>
        <end position="958"/>
    </location>
</feature>
<dbReference type="InterPro" id="IPR036388">
    <property type="entry name" value="WH-like_DNA-bd_sf"/>
</dbReference>
<dbReference type="SUPFAM" id="SSF81901">
    <property type="entry name" value="HCP-like"/>
    <property type="match status" value="1"/>
</dbReference>
<dbReference type="Pfam" id="PF03704">
    <property type="entry name" value="BTAD"/>
    <property type="match status" value="1"/>
</dbReference>
<dbReference type="AlphaFoldDB" id="A0A7Y6IU75"/>
<dbReference type="InterPro" id="IPR001867">
    <property type="entry name" value="OmpR/PhoB-type_DNA-bd"/>
</dbReference>
<dbReference type="SMART" id="SM00862">
    <property type="entry name" value="Trans_reg_C"/>
    <property type="match status" value="1"/>
</dbReference>
<dbReference type="Pfam" id="PF00486">
    <property type="entry name" value="Trans_reg_C"/>
    <property type="match status" value="1"/>
</dbReference>
<sequence length="1102" mass="116801">MERGWVQPRPALDRRLDGALTHRLTTLVAATGYGKSLALSGWSKAVGGVLHRLGPADRDLPVLAGALAGALSAAVPGLPTELAAAAGAPLGPDADELSRAAALAGALAEALSARLRRGLALVLDGLDVIAGSPGSIRYVETLVRAAPRHLHVVTASRSPLPFPTARLRQDHEVLAFDASDLALTPDETAAWARARLGEPGAALAGTLHEACGGWPAAVQAALDALARTDPAEWRRTAAGLAATSATLERLTLAAFRDLPSAMRELLRAATVLPVLADGLATALGAPPDTLAALAGRGLFLDAGPDGHRLTVTSRHVLVRHAPLDRHEAHDVAAVAARWYAEHDRPEAALRAAVDTGHATLVLSLLGTYGRRLAERGDDVIAALALLPEATRHSPGMLRLAGVAEQNRGDWTRARELLSQVAEGPAFDAFVARRLGLVDHLRGDLDAALAMYDRGAAWGTPPEDAAACAAASASVLWLKGDRAGCAELADRALEQAGALGDPGALAAANTVLAMLAALDGDRRANDAYYLRALEYAERAGDIAQLIRIRANRASRHLDEGAYAEALEETEIAGRLSELVAFAPYAALNVANRAKALIALGRLEEAAVDAADAVARWEAMGSRFVAYGLVRLADVHALRGDRASAIALYRRVVADAAGSGEVQELSHALNALAVLLAADDPEEAGRVAKEALRLAEGMAGVEARLAAARVALAAGRPEEARGLLDEAERVAGSRRDHAALAEAAELRAELDGDPALAAEAVRRWSELRDPVGLARAELVRAELTWEEPAGSGPGGARSTGVEAARVAGSTGAEAARVAGSTAAEAARVAAEVRERMHAIGCRALDDRVDALLARRVPAPAGRLVVETMGTFRVLRDSVPVPRSAWQSRKARDLLKILVSRRGGPVGRERLVEILWPGQEDDAVGLKRLNVMVSTLRAVLDPAHERPPDDVVVSDEGALRLELAHVEVDVERFLGLVAAAARLDQAGREAEALERWAAAEAAYGGDFCEEDPYADWAVGLREQARLAYVQAAARLADERTRRGRHDEAARYWLRLLERDPYDERAHLGLVRVLDRAGRRGDARRRYHLYAERMRELDVEPMPYPA</sequence>
<dbReference type="SMART" id="SM01043">
    <property type="entry name" value="BTAD"/>
    <property type="match status" value="1"/>
</dbReference>
<accession>A0A7Y6IU75</accession>
<evidence type="ECO:0000313" key="5">
    <source>
        <dbReference type="EMBL" id="NUW44489.1"/>
    </source>
</evidence>
<dbReference type="EMBL" id="JABWGO010000009">
    <property type="protein sequence ID" value="NUW44489.1"/>
    <property type="molecule type" value="Genomic_DNA"/>
</dbReference>
<reference evidence="5 6" key="1">
    <citation type="submission" date="2020-06" db="EMBL/GenBank/DDBJ databases">
        <authorList>
            <person name="Chanama M."/>
        </authorList>
    </citation>
    <scope>NUCLEOTIDE SEQUENCE [LARGE SCALE GENOMIC DNA]</scope>
    <source>
        <strain evidence="5 6">TBRC6557</strain>
    </source>
</reference>
<evidence type="ECO:0000256" key="2">
    <source>
        <dbReference type="ARBA" id="ARBA00023125"/>
    </source>
</evidence>
<evidence type="ECO:0000256" key="1">
    <source>
        <dbReference type="ARBA" id="ARBA00005820"/>
    </source>
</evidence>
<dbReference type="SUPFAM" id="SSF46894">
    <property type="entry name" value="C-terminal effector domain of the bipartite response regulators"/>
    <property type="match status" value="1"/>
</dbReference>
<dbReference type="InterPro" id="IPR016032">
    <property type="entry name" value="Sig_transdc_resp-reg_C-effctor"/>
</dbReference>
<dbReference type="GO" id="GO:0000160">
    <property type="term" value="P:phosphorelay signal transduction system"/>
    <property type="evidence" value="ECO:0007669"/>
    <property type="project" value="InterPro"/>
</dbReference>
<gene>
    <name evidence="5" type="ORF">HT134_30840</name>
</gene>
<dbReference type="SUPFAM" id="SSF48452">
    <property type="entry name" value="TPR-like"/>
    <property type="match status" value="2"/>
</dbReference>
<name>A0A7Y6IU75_9ACTN</name>
<dbReference type="InterPro" id="IPR005158">
    <property type="entry name" value="BTAD"/>
</dbReference>
<comment type="caution">
    <text evidence="5">The sequence shown here is derived from an EMBL/GenBank/DDBJ whole genome shotgun (WGS) entry which is preliminary data.</text>
</comment>
<dbReference type="GO" id="GO:0003677">
    <property type="term" value="F:DNA binding"/>
    <property type="evidence" value="ECO:0007669"/>
    <property type="project" value="UniProtKB-KW"/>
</dbReference>
<proteinExistence type="inferred from homology"/>
<dbReference type="Proteomes" id="UP000546126">
    <property type="component" value="Unassembled WGS sequence"/>
</dbReference>